<evidence type="ECO:0000313" key="4">
    <source>
        <dbReference type="EMBL" id="SDO83154.1"/>
    </source>
</evidence>
<name>A0A1H0MS29_9PSEU</name>
<evidence type="ECO:0000313" key="5">
    <source>
        <dbReference type="Proteomes" id="UP000199651"/>
    </source>
</evidence>
<feature type="region of interest" description="Disordered" evidence="3">
    <location>
        <begin position="68"/>
        <end position="91"/>
    </location>
</feature>
<dbReference type="SMART" id="SM01152">
    <property type="entry name" value="DUF167"/>
    <property type="match status" value="1"/>
</dbReference>
<dbReference type="SUPFAM" id="SSF69786">
    <property type="entry name" value="YggU-like"/>
    <property type="match status" value="1"/>
</dbReference>
<dbReference type="OrthoDB" id="5244571at2"/>
<evidence type="ECO:0000256" key="1">
    <source>
        <dbReference type="ARBA" id="ARBA00010364"/>
    </source>
</evidence>
<dbReference type="PANTHER" id="PTHR13420">
    <property type="entry name" value="UPF0235 PROTEIN C15ORF40"/>
    <property type="match status" value="1"/>
</dbReference>
<dbReference type="HAMAP" id="MF_00634">
    <property type="entry name" value="UPF0235"/>
    <property type="match status" value="1"/>
</dbReference>
<dbReference type="InterPro" id="IPR003746">
    <property type="entry name" value="DUF167"/>
</dbReference>
<dbReference type="RefSeq" id="WP_091374444.1">
    <property type="nucleotide sequence ID" value="NZ_FNDV01000002.1"/>
</dbReference>
<dbReference type="Proteomes" id="UP000199651">
    <property type="component" value="Unassembled WGS sequence"/>
</dbReference>
<dbReference type="EMBL" id="FNJB01000005">
    <property type="protein sequence ID" value="SDO83154.1"/>
    <property type="molecule type" value="Genomic_DNA"/>
</dbReference>
<dbReference type="STRING" id="504798.SAMN05421871_10284"/>
<dbReference type="NCBIfam" id="TIGR00251">
    <property type="entry name" value="DUF167 family protein"/>
    <property type="match status" value="1"/>
</dbReference>
<reference evidence="5" key="1">
    <citation type="submission" date="2016-10" db="EMBL/GenBank/DDBJ databases">
        <authorList>
            <person name="Varghese N."/>
            <person name="Submissions S."/>
        </authorList>
    </citation>
    <scope>NUCLEOTIDE SEQUENCE [LARGE SCALE GENOMIC DNA]</scope>
    <source>
        <strain evidence="5">IBRC-M 10655</strain>
    </source>
</reference>
<dbReference type="GO" id="GO:0005737">
    <property type="term" value="C:cytoplasm"/>
    <property type="evidence" value="ECO:0007669"/>
    <property type="project" value="TreeGrafter"/>
</dbReference>
<dbReference type="AlphaFoldDB" id="A0A1H0MS29"/>
<evidence type="ECO:0000256" key="2">
    <source>
        <dbReference type="HAMAP-Rule" id="MF_00634"/>
    </source>
</evidence>
<protein>
    <recommendedName>
        <fullName evidence="2">UPF0235 protein SAMN05192558_10534</fullName>
    </recommendedName>
</protein>
<evidence type="ECO:0000256" key="3">
    <source>
        <dbReference type="SAM" id="MobiDB-lite"/>
    </source>
</evidence>
<accession>A0A1H0MS29</accession>
<sequence>MVFRFGVRVKPGARKSKVGGRWTDALVVAVAAPAVEGKANEAVRRALAAAFGVRRQDIHIVTGDRGRDKVVEIDPPPDDAKSTLDRLLDER</sequence>
<proteinExistence type="inferred from homology"/>
<comment type="similarity">
    <text evidence="1 2">Belongs to the UPF0235 family.</text>
</comment>
<gene>
    <name evidence="4" type="ORF">SAMN05192558_10534</name>
</gene>
<dbReference type="Gene3D" id="3.30.1200.10">
    <property type="entry name" value="YggU-like"/>
    <property type="match status" value="1"/>
</dbReference>
<organism evidence="4 5">
    <name type="scientific">Actinokineospora alba</name>
    <dbReference type="NCBI Taxonomy" id="504798"/>
    <lineage>
        <taxon>Bacteria</taxon>
        <taxon>Bacillati</taxon>
        <taxon>Actinomycetota</taxon>
        <taxon>Actinomycetes</taxon>
        <taxon>Pseudonocardiales</taxon>
        <taxon>Pseudonocardiaceae</taxon>
        <taxon>Actinokineospora</taxon>
    </lineage>
</organism>
<dbReference type="InterPro" id="IPR036591">
    <property type="entry name" value="YggU-like_sf"/>
</dbReference>
<dbReference type="PANTHER" id="PTHR13420:SF7">
    <property type="entry name" value="UPF0235 PROTEIN C15ORF40"/>
    <property type="match status" value="1"/>
</dbReference>
<dbReference type="Pfam" id="PF02594">
    <property type="entry name" value="DUF167"/>
    <property type="match status" value="1"/>
</dbReference>
<keyword evidence="5" id="KW-1185">Reference proteome</keyword>